<protein>
    <recommendedName>
        <fullName evidence="5">Helix-hairpin-helix domain-containing protein</fullName>
    </recommendedName>
</protein>
<dbReference type="EMBL" id="SOML01000002">
    <property type="protein sequence ID" value="TFD97746.1"/>
    <property type="molecule type" value="Genomic_DNA"/>
</dbReference>
<evidence type="ECO:0000256" key="2">
    <source>
        <dbReference type="SAM" id="Phobius"/>
    </source>
</evidence>
<name>A0A4Y8LB63_9BACT</name>
<keyword evidence="2" id="KW-0812">Transmembrane</keyword>
<dbReference type="PANTHER" id="PTHR21180:SF32">
    <property type="entry name" value="ENDONUCLEASE_EXONUCLEASE_PHOSPHATASE FAMILY DOMAIN-CONTAINING PROTEIN 1"/>
    <property type="match status" value="1"/>
</dbReference>
<feature type="transmembrane region" description="Helical" evidence="2">
    <location>
        <begin position="16"/>
        <end position="35"/>
    </location>
</feature>
<dbReference type="Gene3D" id="1.10.150.320">
    <property type="entry name" value="Photosystem II 12 kDa extrinsic protein"/>
    <property type="match status" value="1"/>
</dbReference>
<dbReference type="PANTHER" id="PTHR21180">
    <property type="entry name" value="ENDONUCLEASE/EXONUCLEASE/PHOSPHATASE FAMILY DOMAIN-CONTAINING PROTEIN 1"/>
    <property type="match status" value="1"/>
</dbReference>
<dbReference type="SUPFAM" id="SSF47781">
    <property type="entry name" value="RuvA domain 2-like"/>
    <property type="match status" value="2"/>
</dbReference>
<proteinExistence type="predicted"/>
<accession>A0A4Y8LB63</accession>
<keyword evidence="4" id="KW-1185">Reference proteome</keyword>
<organism evidence="3 4">
    <name type="scientific">Dysgonomonas capnocytophagoides</name>
    <dbReference type="NCBI Taxonomy" id="45254"/>
    <lineage>
        <taxon>Bacteria</taxon>
        <taxon>Pseudomonadati</taxon>
        <taxon>Bacteroidota</taxon>
        <taxon>Bacteroidia</taxon>
        <taxon>Bacteroidales</taxon>
        <taxon>Dysgonomonadaceae</taxon>
        <taxon>Dysgonomonas</taxon>
    </lineage>
</organism>
<dbReference type="AlphaFoldDB" id="A0A4Y8LB63"/>
<evidence type="ECO:0000313" key="4">
    <source>
        <dbReference type="Proteomes" id="UP000297861"/>
    </source>
</evidence>
<keyword evidence="2" id="KW-0472">Membrane</keyword>
<dbReference type="STRING" id="1121485.GCA_000426485_03376"/>
<dbReference type="Pfam" id="PF12836">
    <property type="entry name" value="HHH_3"/>
    <property type="match status" value="1"/>
</dbReference>
<comment type="caution">
    <text evidence="3">The sequence shown here is derived from an EMBL/GenBank/DDBJ whole genome shotgun (WGS) entry which is preliminary data.</text>
</comment>
<dbReference type="OrthoDB" id="981124at2"/>
<keyword evidence="2" id="KW-1133">Transmembrane helix</keyword>
<reference evidence="3 4" key="1">
    <citation type="submission" date="2019-03" db="EMBL/GenBank/DDBJ databases">
        <title>San Antonio Military Medical Center submission to MRSN (WRAIR), pending publication.</title>
        <authorList>
            <person name="Blyth D.M."/>
            <person name="Mccarthy S.L."/>
            <person name="Schall S.E."/>
            <person name="Stam J.A."/>
            <person name="Ong A.C."/>
            <person name="Mcgann P.T."/>
        </authorList>
    </citation>
    <scope>NUCLEOTIDE SEQUENCE [LARGE SCALE GENOMIC DNA]</scope>
    <source>
        <strain evidence="3 4">MRSN571793</strain>
    </source>
</reference>
<feature type="region of interest" description="Disordered" evidence="1">
    <location>
        <begin position="68"/>
        <end position="94"/>
    </location>
</feature>
<dbReference type="Proteomes" id="UP000297861">
    <property type="component" value="Unassembled WGS sequence"/>
</dbReference>
<evidence type="ECO:0008006" key="5">
    <source>
        <dbReference type="Google" id="ProtNLM"/>
    </source>
</evidence>
<gene>
    <name evidence="3" type="ORF">E2605_03770</name>
</gene>
<dbReference type="InterPro" id="IPR051675">
    <property type="entry name" value="Endo/Exo/Phosphatase_dom_1"/>
</dbReference>
<evidence type="ECO:0000313" key="3">
    <source>
        <dbReference type="EMBL" id="TFD97746.1"/>
    </source>
</evidence>
<dbReference type="RefSeq" id="WP_026627171.1">
    <property type="nucleotide sequence ID" value="NZ_JAWZLG010000103.1"/>
</dbReference>
<dbReference type="InterPro" id="IPR010994">
    <property type="entry name" value="RuvA_2-like"/>
</dbReference>
<sequence>MFRWKDFFYYSKGNRIGITLLLILLFVVGIFYVVLHKFVPLDPSYIAQTEEMEKDFNTFQESLISVPEVTDEDSHENNSTPTKKSSKAKPEKLKDGQTIDINAVSAQTLTRIPGIGETFAERIIDYRNALGGFIRLDQLREIKGITMNKYSKILPYIILKKPHYTFNINTASVAHPYLNKQQVEAIKAIRMINKIQSVEDLAESEHFTAKDLERLEPYIRFE</sequence>
<evidence type="ECO:0000256" key="1">
    <source>
        <dbReference type="SAM" id="MobiDB-lite"/>
    </source>
</evidence>